<dbReference type="RefSeq" id="WP_015274113.1">
    <property type="nucleotide sequence ID" value="NC_019908.1"/>
</dbReference>
<dbReference type="GO" id="GO:0032259">
    <property type="term" value="P:methylation"/>
    <property type="evidence" value="ECO:0007669"/>
    <property type="project" value="UniProtKB-KW"/>
</dbReference>
<feature type="domain" description="Methyltransferase FkbM" evidence="1">
    <location>
        <begin position="176"/>
        <end position="326"/>
    </location>
</feature>
<keyword evidence="3" id="KW-1185">Reference proteome</keyword>
<dbReference type="Gene3D" id="3.40.50.150">
    <property type="entry name" value="Vaccinia Virus protein VP39"/>
    <property type="match status" value="1"/>
</dbReference>
<dbReference type="InterPro" id="IPR006342">
    <property type="entry name" value="FkbM_mtfrase"/>
</dbReference>
<evidence type="ECO:0000313" key="3">
    <source>
        <dbReference type="Proteomes" id="UP000010793"/>
    </source>
</evidence>
<dbReference type="SUPFAM" id="SSF53335">
    <property type="entry name" value="S-adenosyl-L-methionine-dependent methyltransferases"/>
    <property type="match status" value="1"/>
</dbReference>
<dbReference type="GO" id="GO:0008168">
    <property type="term" value="F:methyltransferase activity"/>
    <property type="evidence" value="ECO:0007669"/>
    <property type="project" value="UniProtKB-KW"/>
</dbReference>
<keyword evidence="2" id="KW-0808">Transferase</keyword>
<dbReference type="InterPro" id="IPR029063">
    <property type="entry name" value="SAM-dependent_MTases_sf"/>
</dbReference>
<dbReference type="EMBL" id="CP002873">
    <property type="protein sequence ID" value="AGA65930.1"/>
    <property type="molecule type" value="Genomic_DNA"/>
</dbReference>
<evidence type="ECO:0000259" key="1">
    <source>
        <dbReference type="Pfam" id="PF05050"/>
    </source>
</evidence>
<dbReference type="PANTHER" id="PTHR34203">
    <property type="entry name" value="METHYLTRANSFERASE, FKBM FAMILY PROTEIN"/>
    <property type="match status" value="1"/>
</dbReference>
<keyword evidence="2" id="KW-0489">Methyltransferase</keyword>
<proteinExistence type="predicted"/>
<dbReference type="InterPro" id="IPR052514">
    <property type="entry name" value="SAM-dependent_MTase"/>
</dbReference>
<dbReference type="NCBIfam" id="TIGR01444">
    <property type="entry name" value="fkbM_fam"/>
    <property type="match status" value="1"/>
</dbReference>
<accession>A0A3B6VJ40</accession>
<evidence type="ECO:0000313" key="2">
    <source>
        <dbReference type="EMBL" id="AGA65930.1"/>
    </source>
</evidence>
<sequence length="361" mass="42792">MDKNIEKIINDIVWWIPLKKLRNNTRELLYYIIKKIEKEENINECNYNKQIIYNDMNRIIEFRKEICNDNNFLDKYFSFINNLDDESLYIVSKILSKINNFKNIDDYLYIENEEYNKIIKIENENNSRIIKWNDNIFVYGKYILPMNYFEVGIFYEKYGMNYIYDLNKLKNLDIIDAGGFIGDSAIFLSYYTNKNVYSFEALPKNYNLILETIRLNNRNNIVPINMALGNENKSISIFSDGVVRCDFELTMEENATYNIKNDVYMTSLDKFVDDNNINVGLIKVDLEGFEQPFLLGALETIKKYKPILLLSIYHNYNDFFNIKKMIEQLNLNYTFKIIKSEVACAITTTLLICQTIPNSDI</sequence>
<gene>
    <name evidence="2" type="ORF">BPP43_03120</name>
</gene>
<dbReference type="KEGG" id="bpip:BPP43_03120"/>
<name>A0A3B6VJ40_BRAPL</name>
<dbReference type="PANTHER" id="PTHR34203:SF15">
    <property type="entry name" value="SLL1173 PROTEIN"/>
    <property type="match status" value="1"/>
</dbReference>
<dbReference type="Proteomes" id="UP000010793">
    <property type="component" value="Chromosome"/>
</dbReference>
<reference evidence="2 3" key="1">
    <citation type="journal article" date="2013" name="Genome Announc.">
        <title>Complete Genome Sequence of the Porcine Strain Brachyspira pilosicoli P43/6/78(T.).</title>
        <authorList>
            <person name="Lin C."/>
            <person name="den Bakker H.C."/>
            <person name="Suzuki H."/>
            <person name="Lefebure T."/>
            <person name="Ponnala L."/>
            <person name="Sun Q."/>
            <person name="Stanhope M.J."/>
            <person name="Wiedmann M."/>
            <person name="Duhamel G.E."/>
        </authorList>
    </citation>
    <scope>NUCLEOTIDE SEQUENCE [LARGE SCALE GENOMIC DNA]</scope>
    <source>
        <strain evidence="2 3">P43/6/78</strain>
    </source>
</reference>
<dbReference type="AlphaFoldDB" id="A0A3B6VJ40"/>
<protein>
    <submittedName>
        <fullName evidence="2">SAM-dependent methyltransferase</fullName>
    </submittedName>
</protein>
<dbReference type="Pfam" id="PF05050">
    <property type="entry name" value="Methyltransf_21"/>
    <property type="match status" value="1"/>
</dbReference>
<organism evidence="2 3">
    <name type="scientific">Brachyspira pilosicoli P43/6/78</name>
    <dbReference type="NCBI Taxonomy" id="1042417"/>
    <lineage>
        <taxon>Bacteria</taxon>
        <taxon>Pseudomonadati</taxon>
        <taxon>Spirochaetota</taxon>
        <taxon>Spirochaetia</taxon>
        <taxon>Brachyspirales</taxon>
        <taxon>Brachyspiraceae</taxon>
        <taxon>Brachyspira</taxon>
    </lineage>
</organism>